<dbReference type="EMBL" id="JAAWVO010055890">
    <property type="protein sequence ID" value="MBN3321567.1"/>
    <property type="molecule type" value="Genomic_DNA"/>
</dbReference>
<dbReference type="Pfam" id="PF00575">
    <property type="entry name" value="S1"/>
    <property type="match status" value="2"/>
</dbReference>
<keyword evidence="2" id="KW-1017">Isopeptide bond</keyword>
<comment type="subcellular location">
    <subcellularLocation>
        <location evidence="1">Nucleus</location>
        <location evidence="1">Nucleolus</location>
    </subcellularLocation>
</comment>
<dbReference type="GO" id="GO:0003723">
    <property type="term" value="F:RNA binding"/>
    <property type="evidence" value="ECO:0007669"/>
    <property type="project" value="TreeGrafter"/>
</dbReference>
<feature type="domain" description="S1 motif" evidence="15">
    <location>
        <begin position="724"/>
        <end position="793"/>
    </location>
</feature>
<keyword evidence="6" id="KW-0832">Ubl conjugation</keyword>
<feature type="compositionally biased region" description="Basic and acidic residues" evidence="14">
    <location>
        <begin position="7"/>
        <end position="18"/>
    </location>
</feature>
<dbReference type="Proteomes" id="UP000736164">
    <property type="component" value="Unassembled WGS sequence"/>
</dbReference>
<dbReference type="CDD" id="cd05697">
    <property type="entry name" value="S1_Rrp5_repeat_hs5"/>
    <property type="match status" value="1"/>
</dbReference>
<feature type="compositionally biased region" description="Basic residues" evidence="14">
    <location>
        <begin position="1425"/>
        <end position="1434"/>
    </location>
</feature>
<evidence type="ECO:0000256" key="3">
    <source>
        <dbReference type="ARBA" id="ARBA00022552"/>
    </source>
</evidence>
<accession>A0A8J7NXC3</accession>
<feature type="domain" description="S1 motif" evidence="15">
    <location>
        <begin position="1130"/>
        <end position="1203"/>
    </location>
</feature>
<keyword evidence="4" id="KW-0597">Phosphoprotein</keyword>
<dbReference type="InterPro" id="IPR048058">
    <property type="entry name" value="Rrp5_S1_rpt_hs11_sc8"/>
</dbReference>
<evidence type="ECO:0000256" key="11">
    <source>
        <dbReference type="ARBA" id="ARBA00067510"/>
    </source>
</evidence>
<feature type="compositionally biased region" description="Basic and acidic residues" evidence="14">
    <location>
        <begin position="25"/>
        <end position="64"/>
    </location>
</feature>
<evidence type="ECO:0000256" key="13">
    <source>
        <dbReference type="PROSITE-ProRule" id="PRU00339"/>
    </source>
</evidence>
<evidence type="ECO:0000256" key="7">
    <source>
        <dbReference type="ARBA" id="ARBA00022990"/>
    </source>
</evidence>
<dbReference type="InterPro" id="IPR003107">
    <property type="entry name" value="HAT"/>
</dbReference>
<dbReference type="InterPro" id="IPR011990">
    <property type="entry name" value="TPR-like_helical_dom_sf"/>
</dbReference>
<dbReference type="PROSITE" id="PS50005">
    <property type="entry name" value="TPR"/>
    <property type="match status" value="1"/>
</dbReference>
<evidence type="ECO:0000256" key="10">
    <source>
        <dbReference type="ARBA" id="ARBA00062488"/>
    </source>
</evidence>
<dbReference type="InterPro" id="IPR048059">
    <property type="entry name" value="Rrp5_S1_rpt_hs1_sc1"/>
</dbReference>
<dbReference type="GO" id="GO:0032040">
    <property type="term" value="C:small-subunit processome"/>
    <property type="evidence" value="ECO:0007669"/>
    <property type="project" value="TreeGrafter"/>
</dbReference>
<evidence type="ECO:0000256" key="9">
    <source>
        <dbReference type="ARBA" id="ARBA00059726"/>
    </source>
</evidence>
<dbReference type="PANTHER" id="PTHR23270">
    <property type="entry name" value="PROGRAMMED CELL DEATH PROTEIN 11 PRE-RRNA PROCESSING PROTEIN RRP5"/>
    <property type="match status" value="1"/>
</dbReference>
<name>A0A8J7NXC3_ATRSP</name>
<comment type="function">
    <text evidence="9">Essential for the generation of mature 18S rRNA, specifically necessary for cleavages at sites A0, 1 and 2 of the 47S precursor. Directly interacts with U3 snoRNA.</text>
</comment>
<dbReference type="Gene3D" id="1.25.40.10">
    <property type="entry name" value="Tetratricopeptide repeat domain"/>
    <property type="match status" value="1"/>
</dbReference>
<dbReference type="InterPro" id="IPR008847">
    <property type="entry name" value="Suf"/>
</dbReference>
<dbReference type="FunFam" id="2.40.50.140:FF:000175">
    <property type="entry name" value="Programmed cell death 11"/>
    <property type="match status" value="1"/>
</dbReference>
<feature type="domain" description="S1 motif" evidence="15">
    <location>
        <begin position="542"/>
        <end position="611"/>
    </location>
</feature>
<protein>
    <recommendedName>
        <fullName evidence="11">Protein RRP5 homolog</fullName>
    </recommendedName>
    <alternativeName>
        <fullName evidence="12">Programmed cell death protein 11</fullName>
    </alternativeName>
</protein>
<proteinExistence type="predicted"/>
<dbReference type="FunFam" id="2.40.50.140:FF:000148">
    <property type="entry name" value="protein RRP5 homolog isoform X1"/>
    <property type="match status" value="1"/>
</dbReference>
<evidence type="ECO:0000256" key="5">
    <source>
        <dbReference type="ARBA" id="ARBA00022737"/>
    </source>
</evidence>
<feature type="domain" description="S1 motif" evidence="15">
    <location>
        <begin position="631"/>
        <end position="702"/>
    </location>
</feature>
<dbReference type="Pfam" id="PF05843">
    <property type="entry name" value="Suf"/>
    <property type="match status" value="1"/>
</dbReference>
<gene>
    <name evidence="16" type="primary">Pdcd11</name>
    <name evidence="16" type="ORF">GTO95_0000752</name>
</gene>
<dbReference type="PROSITE" id="PS50126">
    <property type="entry name" value="S1"/>
    <property type="match status" value="11"/>
</dbReference>
<evidence type="ECO:0000256" key="6">
    <source>
        <dbReference type="ARBA" id="ARBA00022843"/>
    </source>
</evidence>
<feature type="non-terminal residue" evidence="16">
    <location>
        <position position="1818"/>
    </location>
</feature>
<dbReference type="GO" id="GO:0006364">
    <property type="term" value="P:rRNA processing"/>
    <property type="evidence" value="ECO:0007669"/>
    <property type="project" value="UniProtKB-KW"/>
</dbReference>
<feature type="domain" description="S1 motif" evidence="15">
    <location>
        <begin position="189"/>
        <end position="258"/>
    </location>
</feature>
<evidence type="ECO:0000256" key="12">
    <source>
        <dbReference type="ARBA" id="ARBA00080810"/>
    </source>
</evidence>
<evidence type="ECO:0000256" key="2">
    <source>
        <dbReference type="ARBA" id="ARBA00022499"/>
    </source>
</evidence>
<dbReference type="CDD" id="cd05693">
    <property type="entry name" value="S1_Rrp5_repeat_hs1_sc1"/>
    <property type="match status" value="1"/>
</dbReference>
<dbReference type="CDD" id="cd04461">
    <property type="entry name" value="S1_Rrp5_repeat_hs8_sc7"/>
    <property type="match status" value="1"/>
</dbReference>
<dbReference type="InterPro" id="IPR003029">
    <property type="entry name" value="S1_domain"/>
</dbReference>
<dbReference type="InterPro" id="IPR057302">
    <property type="entry name" value="Rrp5_S1"/>
</dbReference>
<sequence>MASVEEDFPRGGKVKRAEGSQPVRNHVEQDNLFEARDPEEGKKRKKKKTEEEKTSKKRMNREEETLKLNASKNVEILHLRNVTVGTLLLGCVKEVNDFELVVSLPSGLTGFVQITNISDSYTKLLSEQLVSADSLQETLTLPRLFPPGMLLRCVVSSVEVTKGGHQSLKLSVNPREVNKALSAGSLKAGMLISGSVESIEDHGYLVDIGVSGAKAFLPRQKAKDLQLESKGGLMVGQYLNCLLEEVKNEGRIVRLSVGPSEIAKAVADTQQGWTLNSLLPGLIVKAKVKRVTIHGPILEFLSSFTGTVDFLHIDSEKASDYTPGDTVKACVLYIDPSMRTVGLSLRPHLLHPGSKLHTVGNMQIGEVVQDCKVKSFHQHSGAILKLPGGSLVFAHKNHLKESHESFDPNRTLAGSTHTCRILDFSPLEQMLLVSLRKSVIEAPFLQYQDLQPGQLVTGIVTSLHDFGMLVKVTEHIRGMVPRTHLADIILKNPEKKYRPGDEVMCRVLTVDPKVKNLVLTRKKTLVESTLPLICTYQDAKPGQMSHCYIVSVKDFGCIVRFYGNVKGLVPVGELSMEPKVIPEKLFYVGQVVKAKVMKCDPHQEKLLLSFKGVAEDIQTVPEGSPFEYEVGKTVEARIVQKTDSGLKVSILPEEAAAFLPKVHLSDHVSNCSLLWEGLREGDIISNAVCLSKSKEQIILSKKPSLKAVFGDGVVARNFAELNAGMLLSGWIKNVMSYGVFVEFPYGLVGLAPISAMSDKFVTNTGDAFKVGQTVVAKVTNLDEEKRRFLVTLKVSEVSLEREEAAALLSQCIQERNTVAQMMANQGHSDLHQSLSSLKVGQKLKLTVDEVNDNGTATFKADHLNGVTILASKYHLTGVTVVEGQKVTGVILHVDFLTRQLHISLSPLLVSSKSKLKANVTMPATLQYVELDFAVIRLGETGHLTFISTKTHWNDTFRFESERLSVGQSLTVTVKKPKSEELGGFPSVTWVSGKIVGSRRERSLSQSKDEKLGGPKHPFSLGDKVKGTIKTIRPLSVLVALEGGITGSIHVSEVLEQVKPGTFPVSTLTKGSTITARVIGGREARSHKFLPISHPNFTFTIPELTLLPSKMEGDLPTQEEQAEALESYQPGQEVTCFVYKYNTVKKCLEVDVTPVLGGKVDLLLMSLTPKELKHPEKLYKLGQALKATVVSTSSCKTKLVLSLTGLHSLTNGSITLGTVAKIVKRVGLVVSLPFGQTGRVSVLDLDDCYRPNPLDSYHVGQVVRCCIVESEENKLQLSLRRSRTTPGSSQVVKDPEIPSIADLKEGQRRRGYVTSIKDCGVFISLSRSVIGRAQFHHVTKHFTADRSVFVKHIPLNSLLTTKVLSIDKEKGQVELSLLPEDTGGPDVLPESLGLPLRMKVEETTEDSQKKRKRQTSESEQEAIEKSKKKKKKKTGGKSEENDSGVEVYFREDEEENKKLPSKKKAQPAQTGCVSPQRLHVSSGFSWDTGLSTLRPATVDPVADSSSEEEEENTEKKAPKKSKREKEEERQREERELTRLESEMTDPGRRPRTANDFDRLVLSSPNSSLVWLQYMAFHLQATEIEQARAVAERALKTISFREEQEKLNVWVAFLNLENMYGTEESLQKVFKRAVQYCEPMAVFQQLADIYTKSNKHKEADSLYNTMLKRFRQEKSVWLSYGTFLLKQGGNDAAHRLLQRALRSLPNKEHIDVIAKFGQLEFQYGDVERAKAMFDSTLSSYPKRTDLWSVYIDLLIKHGSQKEVRNVFERVIHLSIAAKRIKFFFKRYLEYEKKHGSAETVEAVKAKALEYVEARGSVADS</sequence>
<dbReference type="SUPFAM" id="SSF50249">
    <property type="entry name" value="Nucleic acid-binding proteins"/>
    <property type="match status" value="10"/>
</dbReference>
<dbReference type="CDD" id="cd05694">
    <property type="entry name" value="S1_Rrp5_repeat_hs2_sc2"/>
    <property type="match status" value="1"/>
</dbReference>
<organism evidence="16 17">
    <name type="scientific">Atractosteus spatula</name>
    <name type="common">Alligator gar</name>
    <name type="synonym">Lepisosteus spatula</name>
    <dbReference type="NCBI Taxonomy" id="7917"/>
    <lineage>
        <taxon>Eukaryota</taxon>
        <taxon>Metazoa</taxon>
        <taxon>Chordata</taxon>
        <taxon>Craniata</taxon>
        <taxon>Vertebrata</taxon>
        <taxon>Euteleostomi</taxon>
        <taxon>Actinopterygii</taxon>
        <taxon>Neopterygii</taxon>
        <taxon>Holostei</taxon>
        <taxon>Semionotiformes</taxon>
        <taxon>Lepisosteidae</taxon>
        <taxon>Atractosteus</taxon>
    </lineage>
</organism>
<dbReference type="CDD" id="cd05703">
    <property type="entry name" value="S1_Rrp5_repeat_hs12_sc9"/>
    <property type="match status" value="1"/>
</dbReference>
<reference evidence="16" key="1">
    <citation type="journal article" date="2021" name="Cell">
        <title>Tracing the genetic footprints of vertebrate landing in non-teleost ray-finned fishes.</title>
        <authorList>
            <person name="Bi X."/>
            <person name="Wang K."/>
            <person name="Yang L."/>
            <person name="Pan H."/>
            <person name="Jiang H."/>
            <person name="Wei Q."/>
            <person name="Fang M."/>
            <person name="Yu H."/>
            <person name="Zhu C."/>
            <person name="Cai Y."/>
            <person name="He Y."/>
            <person name="Gan X."/>
            <person name="Zeng H."/>
            <person name="Yu D."/>
            <person name="Zhu Y."/>
            <person name="Jiang H."/>
            <person name="Qiu Q."/>
            <person name="Yang H."/>
            <person name="Zhang Y.E."/>
            <person name="Wang W."/>
            <person name="Zhu M."/>
            <person name="He S."/>
            <person name="Zhang G."/>
        </authorList>
    </citation>
    <scope>NUCLEOTIDE SEQUENCE</scope>
    <source>
        <strain evidence="16">Allg_001</strain>
    </source>
</reference>
<dbReference type="CDD" id="cd05696">
    <property type="entry name" value="S1_Rrp5_repeat_hs4"/>
    <property type="match status" value="1"/>
</dbReference>
<dbReference type="FunFam" id="2.40.50.140:FF:000200">
    <property type="entry name" value="Programmed cell death 11"/>
    <property type="match status" value="1"/>
</dbReference>
<dbReference type="SUPFAM" id="SSF48452">
    <property type="entry name" value="TPR-like"/>
    <property type="match status" value="2"/>
</dbReference>
<keyword evidence="17" id="KW-1185">Reference proteome</keyword>
<dbReference type="Gene3D" id="2.40.50.140">
    <property type="entry name" value="Nucleic acid-binding proteins"/>
    <property type="match status" value="10"/>
</dbReference>
<feature type="domain" description="S1 motif" evidence="15">
    <location>
        <begin position="281"/>
        <end position="346"/>
    </location>
</feature>
<feature type="domain" description="S1 motif" evidence="15">
    <location>
        <begin position="453"/>
        <end position="522"/>
    </location>
</feature>
<dbReference type="FunFam" id="2.40.50.140:FF:000103">
    <property type="entry name" value="protein RRP5 homolog"/>
    <property type="match status" value="2"/>
</dbReference>
<feature type="domain" description="S1 motif" evidence="15">
    <location>
        <begin position="85"/>
        <end position="173"/>
    </location>
</feature>
<feature type="repeat" description="TPR" evidence="13">
    <location>
        <begin position="1672"/>
        <end position="1705"/>
    </location>
</feature>
<feature type="domain" description="S1 motif" evidence="15">
    <location>
        <begin position="1211"/>
        <end position="1279"/>
    </location>
</feature>
<evidence type="ECO:0000259" key="15">
    <source>
        <dbReference type="PROSITE" id="PS50126"/>
    </source>
</evidence>
<feature type="domain" description="S1 motif" evidence="15">
    <location>
        <begin position="1021"/>
        <end position="1092"/>
    </location>
</feature>
<dbReference type="InterPro" id="IPR012340">
    <property type="entry name" value="NA-bd_OB-fold"/>
</dbReference>
<feature type="domain" description="S1 motif" evidence="15">
    <location>
        <begin position="1305"/>
        <end position="1377"/>
    </location>
</feature>
<dbReference type="FunFam" id="1.25.40.10:FF:000065">
    <property type="entry name" value="Programmed cell death 11"/>
    <property type="match status" value="1"/>
</dbReference>
<dbReference type="PANTHER" id="PTHR23270:SF10">
    <property type="entry name" value="PROTEIN RRP5 HOMOLOG"/>
    <property type="match status" value="1"/>
</dbReference>
<dbReference type="FunFam" id="2.40.50.140:FF:000340">
    <property type="entry name" value="Unplaced genomic scaffold supercont1.162, whole genome shotgun sequence"/>
    <property type="match status" value="1"/>
</dbReference>
<dbReference type="SMART" id="SM00386">
    <property type="entry name" value="HAT"/>
    <property type="match status" value="6"/>
</dbReference>
<evidence type="ECO:0000256" key="4">
    <source>
        <dbReference type="ARBA" id="ARBA00022553"/>
    </source>
</evidence>
<keyword evidence="13" id="KW-0802">TPR repeat</keyword>
<keyword evidence="8" id="KW-0539">Nucleus</keyword>
<evidence type="ECO:0000256" key="1">
    <source>
        <dbReference type="ARBA" id="ARBA00004604"/>
    </source>
</evidence>
<dbReference type="FunFam" id="2.40.50.140:FF:000749">
    <property type="match status" value="1"/>
</dbReference>
<comment type="caution">
    <text evidence="16">The sequence shown here is derived from an EMBL/GenBank/DDBJ whole genome shotgun (WGS) entry which is preliminary data.</text>
</comment>
<comment type="subunit">
    <text evidence="10">Interacts with NF-kappa-B p50/NFKB1 and NF-kappa-B p65/RELA.</text>
</comment>
<evidence type="ECO:0000256" key="14">
    <source>
        <dbReference type="SAM" id="MobiDB-lite"/>
    </source>
</evidence>
<evidence type="ECO:0000313" key="16">
    <source>
        <dbReference type="EMBL" id="MBN3321567.1"/>
    </source>
</evidence>
<feature type="compositionally biased region" description="Basic and acidic residues" evidence="14">
    <location>
        <begin position="1397"/>
        <end position="1407"/>
    </location>
</feature>
<feature type="non-terminal residue" evidence="16">
    <location>
        <position position="1"/>
    </location>
</feature>
<feature type="compositionally biased region" description="Polar residues" evidence="14">
    <location>
        <begin position="1481"/>
        <end position="1490"/>
    </location>
</feature>
<keyword evidence="7" id="KW-0007">Acetylation</keyword>
<keyword evidence="5" id="KW-0677">Repeat</keyword>
<dbReference type="Pfam" id="PF23459">
    <property type="entry name" value="S1_RRP5"/>
    <property type="match status" value="5"/>
</dbReference>
<dbReference type="InterPro" id="IPR019734">
    <property type="entry name" value="TPR_rpt"/>
</dbReference>
<feature type="region of interest" description="Disordered" evidence="14">
    <location>
        <begin position="1376"/>
        <end position="1553"/>
    </location>
</feature>
<evidence type="ECO:0000256" key="8">
    <source>
        <dbReference type="ARBA" id="ARBA00023242"/>
    </source>
</evidence>
<evidence type="ECO:0000313" key="17">
    <source>
        <dbReference type="Proteomes" id="UP000736164"/>
    </source>
</evidence>
<feature type="region of interest" description="Disordered" evidence="14">
    <location>
        <begin position="1"/>
        <end position="64"/>
    </location>
</feature>
<dbReference type="CDD" id="cd05702">
    <property type="entry name" value="S1_Rrp5_repeat_hs11_sc8"/>
    <property type="match status" value="1"/>
</dbReference>
<dbReference type="FunFam" id="2.40.50.140:FF:000155">
    <property type="entry name" value="rRNA biogenesis protein RRP5"/>
    <property type="match status" value="1"/>
</dbReference>
<dbReference type="InterPro" id="IPR045209">
    <property type="entry name" value="Rrp5"/>
</dbReference>
<feature type="compositionally biased region" description="Basic and acidic residues" evidence="14">
    <location>
        <begin position="1522"/>
        <end position="1553"/>
    </location>
</feature>
<keyword evidence="3" id="KW-0698">rRNA processing</keyword>
<dbReference type="SMART" id="SM00316">
    <property type="entry name" value="S1"/>
    <property type="match status" value="13"/>
</dbReference>